<keyword evidence="1" id="KW-0472">Membrane</keyword>
<proteinExistence type="predicted"/>
<sequence>MNNKSAFGSVARKAIGFLVLAFVAIFLFNAVIGAVVGFIKLLLAVGLVIVMAGAVIWVLRKL</sequence>
<evidence type="ECO:0000256" key="1">
    <source>
        <dbReference type="SAM" id="Phobius"/>
    </source>
</evidence>
<name>A0ABT4RN45_9ACTN</name>
<gene>
    <name evidence="2" type="ORF">OJ962_20710</name>
</gene>
<keyword evidence="1" id="KW-1133">Transmembrane helix</keyword>
<comment type="caution">
    <text evidence="2">The sequence shown here is derived from an EMBL/GenBank/DDBJ whole genome shotgun (WGS) entry which is preliminary data.</text>
</comment>
<evidence type="ECO:0000313" key="3">
    <source>
        <dbReference type="Proteomes" id="UP001147700"/>
    </source>
</evidence>
<evidence type="ECO:0000313" key="2">
    <source>
        <dbReference type="EMBL" id="MDA0139937.1"/>
    </source>
</evidence>
<dbReference type="RefSeq" id="WP_202952617.1">
    <property type="nucleotide sequence ID" value="NZ_JAPCID010000031.1"/>
</dbReference>
<dbReference type="Proteomes" id="UP001147700">
    <property type="component" value="Unassembled WGS sequence"/>
</dbReference>
<protein>
    <recommendedName>
        <fullName evidence="4">DUF1328 domain-containing protein</fullName>
    </recommendedName>
</protein>
<feature type="transmembrane region" description="Helical" evidence="1">
    <location>
        <begin position="38"/>
        <end position="59"/>
    </location>
</feature>
<evidence type="ECO:0008006" key="4">
    <source>
        <dbReference type="Google" id="ProtNLM"/>
    </source>
</evidence>
<dbReference type="EMBL" id="JAPCID010000031">
    <property type="protein sequence ID" value="MDA0139937.1"/>
    <property type="molecule type" value="Genomic_DNA"/>
</dbReference>
<feature type="transmembrane region" description="Helical" evidence="1">
    <location>
        <begin position="14"/>
        <end position="32"/>
    </location>
</feature>
<reference evidence="2" key="1">
    <citation type="submission" date="2022-10" db="EMBL/GenBank/DDBJ databases">
        <title>The WGS of Solirubrobacter sp. CPCC 204708.</title>
        <authorList>
            <person name="Jiang Z."/>
        </authorList>
    </citation>
    <scope>NUCLEOTIDE SEQUENCE</scope>
    <source>
        <strain evidence="2">CPCC 204708</strain>
    </source>
</reference>
<keyword evidence="1" id="KW-0812">Transmembrane</keyword>
<keyword evidence="3" id="KW-1185">Reference proteome</keyword>
<organism evidence="2 3">
    <name type="scientific">Solirubrobacter deserti</name>
    <dbReference type="NCBI Taxonomy" id="2282478"/>
    <lineage>
        <taxon>Bacteria</taxon>
        <taxon>Bacillati</taxon>
        <taxon>Actinomycetota</taxon>
        <taxon>Thermoleophilia</taxon>
        <taxon>Solirubrobacterales</taxon>
        <taxon>Solirubrobacteraceae</taxon>
        <taxon>Solirubrobacter</taxon>
    </lineage>
</organism>
<accession>A0ABT4RN45</accession>